<dbReference type="InterPro" id="IPR050405">
    <property type="entry name" value="Intermediate_filament"/>
</dbReference>
<organism evidence="13 14">
    <name type="scientific">Polyodon spathula</name>
    <name type="common">North American paddlefish</name>
    <name type="synonym">Squalus spathula</name>
    <dbReference type="NCBI Taxonomy" id="7913"/>
    <lineage>
        <taxon>Eukaryota</taxon>
        <taxon>Metazoa</taxon>
        <taxon>Chordata</taxon>
        <taxon>Craniata</taxon>
        <taxon>Vertebrata</taxon>
        <taxon>Euteleostomi</taxon>
        <taxon>Actinopterygii</taxon>
        <taxon>Chondrostei</taxon>
        <taxon>Acipenseriformes</taxon>
        <taxon>Polyodontidae</taxon>
        <taxon>Polyodon</taxon>
    </lineage>
</organism>
<gene>
    <name evidence="13" type="primary">Mmp21_3</name>
    <name evidence="13" type="ORF">GTO93_0000894</name>
</gene>
<evidence type="ECO:0000256" key="5">
    <source>
        <dbReference type="ARBA" id="ARBA00022801"/>
    </source>
</evidence>
<evidence type="ECO:0000256" key="4">
    <source>
        <dbReference type="ARBA" id="ARBA00022754"/>
    </source>
</evidence>
<dbReference type="Gene3D" id="1.20.5.170">
    <property type="match status" value="1"/>
</dbReference>
<dbReference type="SUPFAM" id="SSF55486">
    <property type="entry name" value="Metalloproteases ('zincins'), catalytic domain"/>
    <property type="match status" value="1"/>
</dbReference>
<keyword evidence="4" id="KW-0403">Intermediate filament</keyword>
<dbReference type="InterPro" id="IPR039008">
    <property type="entry name" value="IF_rod_dom"/>
</dbReference>
<dbReference type="InterPro" id="IPR018487">
    <property type="entry name" value="Hemopexin-like_repeat"/>
</dbReference>
<keyword evidence="14" id="KW-1185">Reference proteome</keyword>
<dbReference type="InterPro" id="IPR036375">
    <property type="entry name" value="Hemopexin-like_dom_sf"/>
</dbReference>
<dbReference type="PANTHER" id="PTHR45652:SF4">
    <property type="entry name" value="INTERMEDIATE FILAMENT PROTEIN-LIKE"/>
    <property type="match status" value="1"/>
</dbReference>
<dbReference type="Proteomes" id="UP001166093">
    <property type="component" value="Unassembled WGS sequence"/>
</dbReference>
<dbReference type="SUPFAM" id="SSF47090">
    <property type="entry name" value="PGBD-like"/>
    <property type="match status" value="1"/>
</dbReference>
<comment type="similarity">
    <text evidence="1">Belongs to the peptidase M10A family.</text>
</comment>
<evidence type="ECO:0000313" key="13">
    <source>
        <dbReference type="EMBL" id="MBN3283716.1"/>
    </source>
</evidence>
<reference evidence="13" key="1">
    <citation type="journal article" date="2021" name="Cell">
        <title>Tracing the genetic footprints of vertebrate landing in non-teleost ray-finned fishes.</title>
        <authorList>
            <person name="Bi X."/>
            <person name="Wang K."/>
            <person name="Yang L."/>
            <person name="Pan H."/>
            <person name="Jiang H."/>
            <person name="Wei Q."/>
            <person name="Fang M."/>
            <person name="Yu H."/>
            <person name="Zhu C."/>
            <person name="Cai Y."/>
            <person name="He Y."/>
            <person name="Gan X."/>
            <person name="Zeng H."/>
            <person name="Yu D."/>
            <person name="Zhu Y."/>
            <person name="Jiang H."/>
            <person name="Qiu Q."/>
            <person name="Yang H."/>
            <person name="Zhang Y.E."/>
            <person name="Wang W."/>
            <person name="Zhu M."/>
            <person name="He S."/>
            <person name="Zhang G."/>
        </authorList>
    </citation>
    <scope>NUCLEOTIDE SEQUENCE</scope>
    <source>
        <strain evidence="13">Pddl_001</strain>
    </source>
</reference>
<dbReference type="CDD" id="cd04278">
    <property type="entry name" value="ZnMc_MMP"/>
    <property type="match status" value="1"/>
</dbReference>
<dbReference type="Gene3D" id="1.20.5.500">
    <property type="entry name" value="Single helix bin"/>
    <property type="match status" value="1"/>
</dbReference>
<dbReference type="Gene3D" id="3.40.390.10">
    <property type="entry name" value="Collagenase (Catalytic Domain)"/>
    <property type="match status" value="1"/>
</dbReference>
<evidence type="ECO:0000256" key="9">
    <source>
        <dbReference type="ARBA" id="ARBA00023054"/>
    </source>
</evidence>
<dbReference type="Pfam" id="PF00413">
    <property type="entry name" value="Peptidase_M10"/>
    <property type="match status" value="1"/>
</dbReference>
<dbReference type="InterPro" id="IPR021190">
    <property type="entry name" value="Pept_M10A"/>
</dbReference>
<dbReference type="InterPro" id="IPR024079">
    <property type="entry name" value="MetalloPept_cat_dom_sf"/>
</dbReference>
<dbReference type="InterPro" id="IPR036365">
    <property type="entry name" value="PGBD-like_sf"/>
</dbReference>
<comment type="caution">
    <text evidence="13">The sequence shown here is derived from an EMBL/GenBank/DDBJ whole genome shotgun (WGS) entry which is preliminary data.</text>
</comment>
<evidence type="ECO:0000256" key="7">
    <source>
        <dbReference type="ARBA" id="ARBA00022837"/>
    </source>
</evidence>
<keyword evidence="6" id="KW-0862">Zinc</keyword>
<feature type="non-terminal residue" evidence="13">
    <location>
        <position position="1"/>
    </location>
</feature>
<evidence type="ECO:0000256" key="10">
    <source>
        <dbReference type="PROSITE-ProRule" id="PRU01011"/>
    </source>
</evidence>
<evidence type="ECO:0000256" key="11">
    <source>
        <dbReference type="SAM" id="Coils"/>
    </source>
</evidence>
<proteinExistence type="inferred from homology"/>
<dbReference type="InterPro" id="IPR001818">
    <property type="entry name" value="Pept_M10_metallopeptidase"/>
</dbReference>
<dbReference type="PROSITE" id="PS51642">
    <property type="entry name" value="HEMOPEXIN_2"/>
    <property type="match status" value="1"/>
</dbReference>
<name>A0ABS2YBX0_POLSP</name>
<evidence type="ECO:0000256" key="6">
    <source>
        <dbReference type="ARBA" id="ARBA00022833"/>
    </source>
</evidence>
<dbReference type="Gene3D" id="1.20.5.1160">
    <property type="entry name" value="Vasodilator-stimulated phosphoprotein"/>
    <property type="match status" value="1"/>
</dbReference>
<feature type="coiled-coil region" evidence="11">
    <location>
        <begin position="306"/>
        <end position="365"/>
    </location>
</feature>
<dbReference type="SMART" id="SM01391">
    <property type="entry name" value="Filament"/>
    <property type="match status" value="1"/>
</dbReference>
<evidence type="ECO:0000256" key="2">
    <source>
        <dbReference type="ARBA" id="ARBA00022670"/>
    </source>
</evidence>
<evidence type="ECO:0000256" key="1">
    <source>
        <dbReference type="ARBA" id="ARBA00010370"/>
    </source>
</evidence>
<feature type="domain" description="IF rod" evidence="12">
    <location>
        <begin position="77"/>
        <end position="376"/>
    </location>
</feature>
<keyword evidence="8" id="KW-0482">Metalloprotease</keyword>
<dbReference type="EMBL" id="JAAWVQ010130091">
    <property type="protein sequence ID" value="MBN3283716.1"/>
    <property type="molecule type" value="Genomic_DNA"/>
</dbReference>
<dbReference type="InterPro" id="IPR006026">
    <property type="entry name" value="Peptidase_Metallo"/>
</dbReference>
<dbReference type="InterPro" id="IPR033739">
    <property type="entry name" value="M10A_MMP"/>
</dbReference>
<evidence type="ECO:0000259" key="12">
    <source>
        <dbReference type="PROSITE" id="PS51842"/>
    </source>
</evidence>
<sequence length="840" mass="97076">MSYDPYNARRPWDDYRSIRPAKSTISSSMYPMHRSSPSVKRSTRTTFLSSMPDSLDRVDLSQVSNLNTELLGLRAKEKEQLVDLNDRFATYIEKVRYLEQQNKVLLVELEALRQRQKDPSRLHLIYEQEVRSLRALLESETHEKMTMEAERDHLQDVYGQMKDKYEEEVRLRMDAEDSVQKIREEADKAVLANRDIDGSISSLMDEISFLRKVFSEENNELSSQIQAANITVDMEVAKPDLSLALKEIRSQYEKLANKNMQAAEDWYSAKFATVTEMASKNNEAVRSIREETSEYRSLLLSRSSEIEALKNVIESLSKQLENLEEKQSREVEKYQERINELEKDINDAKQEMAHYLREYQNLLNVKMALDIEIAAYSVIPYLVDKHTHLSASRGSKAAAPALNSIRYGWIKLVNWETLEYHNVLIPQEEDPAPPDILSFISEGQSMGRYINELQPTELTPHSSFIKALKHFQEANSLPVTGLLDSVTKEAMNRPRCGVPDHKASPEVKNINSFDQSNDTRFSKATLKWRLLGEGYSAWLPIDDQRYTLKQAFRTWSEVMPLNFEEDLTSLASQIDIKLGFGTRRHLGCSQAFDGTGQVFAHAWHLGDIHFDDDEHFVPPKSNQGTSLLKVVVHEIGHVLGLSHINRPGSVMQANYIPQDANLELDWMDRKAIQQIYGACENSFSTVFDWVYNETNQFGELAYRFNTYFFRISWYWMYENRNNRTRYGDPNLLGVTAFNVDLRSMVAGYPRRIDDVFPAVVDDDHPVGNLNAVYFSYYNQAIYFFKDRVFWKVVDDKERLVNPALPYNSLLPHHKISEQWFDICDVHPSMLNVVSTSTANN</sequence>
<dbReference type="SUPFAM" id="SSF50923">
    <property type="entry name" value="Hemopexin-like domain"/>
    <property type="match status" value="1"/>
</dbReference>
<protein>
    <submittedName>
        <fullName evidence="13">MMP21 protein</fullName>
    </submittedName>
</protein>
<keyword evidence="3" id="KW-0479">Metal-binding</keyword>
<dbReference type="PANTHER" id="PTHR45652">
    <property type="entry name" value="GLIAL FIBRILLARY ACIDIC PROTEIN"/>
    <property type="match status" value="1"/>
</dbReference>
<dbReference type="SMART" id="SM00235">
    <property type="entry name" value="ZnMc"/>
    <property type="match status" value="1"/>
</dbReference>
<keyword evidence="2" id="KW-0645">Protease</keyword>
<dbReference type="PRINTS" id="PR00138">
    <property type="entry name" value="MATRIXIN"/>
</dbReference>
<evidence type="ECO:0000313" key="14">
    <source>
        <dbReference type="Proteomes" id="UP001166093"/>
    </source>
</evidence>
<dbReference type="Gene3D" id="2.110.10.10">
    <property type="entry name" value="Hemopexin-like domain"/>
    <property type="match status" value="1"/>
</dbReference>
<dbReference type="Pfam" id="PF00038">
    <property type="entry name" value="Filament"/>
    <property type="match status" value="1"/>
</dbReference>
<feature type="repeat" description="Hemopexin" evidence="10">
    <location>
        <begin position="766"/>
        <end position="822"/>
    </location>
</feature>
<feature type="non-terminal residue" evidence="13">
    <location>
        <position position="840"/>
    </location>
</feature>
<evidence type="ECO:0000256" key="3">
    <source>
        <dbReference type="ARBA" id="ARBA00022723"/>
    </source>
</evidence>
<accession>A0ABS2YBX0</accession>
<evidence type="ECO:0000256" key="8">
    <source>
        <dbReference type="ARBA" id="ARBA00023049"/>
    </source>
</evidence>
<dbReference type="PROSITE" id="PS51842">
    <property type="entry name" value="IF_ROD_2"/>
    <property type="match status" value="1"/>
</dbReference>
<dbReference type="SUPFAM" id="SSF64593">
    <property type="entry name" value="Intermediate filament protein, coiled coil region"/>
    <property type="match status" value="2"/>
</dbReference>
<keyword evidence="5" id="KW-0378">Hydrolase</keyword>
<keyword evidence="9 11" id="KW-0175">Coiled coil</keyword>
<keyword evidence="7" id="KW-0106">Calcium</keyword>